<evidence type="ECO:0000313" key="2">
    <source>
        <dbReference type="Proteomes" id="UP000316437"/>
    </source>
</evidence>
<protein>
    <submittedName>
        <fullName evidence="1">Uncharacterized protein</fullName>
    </submittedName>
</protein>
<dbReference type="EMBL" id="VFPD01000003">
    <property type="protein sequence ID" value="TQM18353.1"/>
    <property type="molecule type" value="Genomic_DNA"/>
</dbReference>
<dbReference type="AlphaFoldDB" id="A0A543E9U4"/>
<comment type="caution">
    <text evidence="1">The sequence shown here is derived from an EMBL/GenBank/DDBJ whole genome shotgun (WGS) entry which is preliminary data.</text>
</comment>
<accession>A0A543E9U4</accession>
<keyword evidence="2" id="KW-1185">Reference proteome</keyword>
<evidence type="ECO:0000313" key="1">
    <source>
        <dbReference type="EMBL" id="TQM18353.1"/>
    </source>
</evidence>
<dbReference type="RefSeq" id="WP_142018707.1">
    <property type="nucleotide sequence ID" value="NZ_VFPD01000003.1"/>
</dbReference>
<reference evidence="1 2" key="1">
    <citation type="submission" date="2019-06" db="EMBL/GenBank/DDBJ databases">
        <title>Sorghum-associated microbial communities from plants grown in Nebraska, USA.</title>
        <authorList>
            <person name="Schachtman D."/>
        </authorList>
    </citation>
    <scope>NUCLEOTIDE SEQUENCE [LARGE SCALE GENOMIC DNA]</scope>
    <source>
        <strain evidence="1 2">110</strain>
    </source>
</reference>
<proteinExistence type="predicted"/>
<name>A0A543E9U4_9FLAO</name>
<gene>
    <name evidence="1" type="ORF">FB551_4134</name>
</gene>
<organism evidence="1 2">
    <name type="scientific">Chryseobacterium aquifrigidense</name>
    <dbReference type="NCBI Taxonomy" id="558021"/>
    <lineage>
        <taxon>Bacteria</taxon>
        <taxon>Pseudomonadati</taxon>
        <taxon>Bacteroidota</taxon>
        <taxon>Flavobacteriia</taxon>
        <taxon>Flavobacteriales</taxon>
        <taxon>Weeksellaceae</taxon>
        <taxon>Chryseobacterium group</taxon>
        <taxon>Chryseobacterium</taxon>
    </lineage>
</organism>
<sequence length="98" mass="12172">MEKFKGEYKTLINRYDKWEDQKRRRIEKDIKAVIKRRCMALGVDCTNTQHSFYTDLEYDEEIKRKRIQQFHDFIIYVADHHKVDFYFTVENGKFRWLG</sequence>
<dbReference type="Proteomes" id="UP000316437">
    <property type="component" value="Unassembled WGS sequence"/>
</dbReference>